<evidence type="ECO:0000259" key="1">
    <source>
        <dbReference type="PROSITE" id="PS50181"/>
    </source>
</evidence>
<dbReference type="HOGENOM" id="CLU_2608291_0_0_1"/>
<dbReference type="AlphaFoldDB" id="E3N5B9"/>
<keyword evidence="3" id="KW-1185">Reference proteome</keyword>
<gene>
    <name evidence="2" type="ORF">CRE_28982</name>
</gene>
<proteinExistence type="predicted"/>
<sequence length="79" mass="9391">MTTTFPLLRLPYPVLMHALKQMEFLDRIALSLLSRRTRRFPKLLIPNSINMHMKEKMDFMESQQSCVTFLGFLLLQFTN</sequence>
<feature type="domain" description="F-box" evidence="1">
    <location>
        <begin position="4"/>
        <end position="56"/>
    </location>
</feature>
<dbReference type="Pfam" id="PF00646">
    <property type="entry name" value="F-box"/>
    <property type="match status" value="1"/>
</dbReference>
<dbReference type="InParanoid" id="E3N5B9"/>
<organism evidence="3">
    <name type="scientific">Caenorhabditis remanei</name>
    <name type="common">Caenorhabditis vulgaris</name>
    <dbReference type="NCBI Taxonomy" id="31234"/>
    <lineage>
        <taxon>Eukaryota</taxon>
        <taxon>Metazoa</taxon>
        <taxon>Ecdysozoa</taxon>
        <taxon>Nematoda</taxon>
        <taxon>Chromadorea</taxon>
        <taxon>Rhabditida</taxon>
        <taxon>Rhabditina</taxon>
        <taxon>Rhabditomorpha</taxon>
        <taxon>Rhabditoidea</taxon>
        <taxon>Rhabditidae</taxon>
        <taxon>Peloderinae</taxon>
        <taxon>Caenorhabditis</taxon>
    </lineage>
</organism>
<protein>
    <recommendedName>
        <fullName evidence="1">F-box domain-containing protein</fullName>
    </recommendedName>
</protein>
<dbReference type="OrthoDB" id="5910664at2759"/>
<dbReference type="Proteomes" id="UP000008281">
    <property type="component" value="Unassembled WGS sequence"/>
</dbReference>
<dbReference type="InterPro" id="IPR001810">
    <property type="entry name" value="F-box_dom"/>
</dbReference>
<evidence type="ECO:0000313" key="2">
    <source>
        <dbReference type="EMBL" id="EFO87090.1"/>
    </source>
</evidence>
<dbReference type="PROSITE" id="PS50181">
    <property type="entry name" value="FBOX"/>
    <property type="match status" value="1"/>
</dbReference>
<dbReference type="EMBL" id="DS268531">
    <property type="protein sequence ID" value="EFO87090.1"/>
    <property type="molecule type" value="Genomic_DNA"/>
</dbReference>
<reference evidence="2" key="1">
    <citation type="submission" date="2007-07" db="EMBL/GenBank/DDBJ databases">
        <title>PCAP assembly of the Caenorhabditis remanei genome.</title>
        <authorList>
            <consortium name="The Caenorhabditis remanei Sequencing Consortium"/>
            <person name="Wilson R.K."/>
        </authorList>
    </citation>
    <scope>NUCLEOTIDE SEQUENCE [LARGE SCALE GENOMIC DNA]</scope>
    <source>
        <strain evidence="2">PB4641</strain>
    </source>
</reference>
<accession>E3N5B9</accession>
<name>E3N5B9_CAERE</name>
<evidence type="ECO:0000313" key="3">
    <source>
        <dbReference type="Proteomes" id="UP000008281"/>
    </source>
</evidence>